<proteinExistence type="predicted"/>
<name>A0A813RYA2_9BILA</name>
<feature type="region of interest" description="Disordered" evidence="1">
    <location>
        <begin position="33"/>
        <end position="55"/>
    </location>
</feature>
<evidence type="ECO:0000256" key="1">
    <source>
        <dbReference type="SAM" id="MobiDB-lite"/>
    </source>
</evidence>
<evidence type="ECO:0000313" key="2">
    <source>
        <dbReference type="EMBL" id="CAF0787792.1"/>
    </source>
</evidence>
<keyword evidence="3" id="KW-1185">Reference proteome</keyword>
<dbReference type="EMBL" id="CAJNOC010000652">
    <property type="protein sequence ID" value="CAF0787792.1"/>
    <property type="molecule type" value="Genomic_DNA"/>
</dbReference>
<protein>
    <submittedName>
        <fullName evidence="2">Uncharacterized protein</fullName>
    </submittedName>
</protein>
<organism evidence="2 3">
    <name type="scientific">Brachionus calyciflorus</name>
    <dbReference type="NCBI Taxonomy" id="104777"/>
    <lineage>
        <taxon>Eukaryota</taxon>
        <taxon>Metazoa</taxon>
        <taxon>Spiralia</taxon>
        <taxon>Gnathifera</taxon>
        <taxon>Rotifera</taxon>
        <taxon>Eurotatoria</taxon>
        <taxon>Monogononta</taxon>
        <taxon>Pseudotrocha</taxon>
        <taxon>Ploima</taxon>
        <taxon>Brachionidae</taxon>
        <taxon>Brachionus</taxon>
    </lineage>
</organism>
<dbReference type="AlphaFoldDB" id="A0A813RYA2"/>
<accession>A0A813RYA2</accession>
<sequence length="80" mass="9275">MIAPLLRFMTWGTINSDCFNIETDSENDEIDELRDNTNHQNSEVDSENEEFDDIVGIDSLENDDLKESMNFENEFYGSCI</sequence>
<evidence type="ECO:0000313" key="3">
    <source>
        <dbReference type="Proteomes" id="UP000663879"/>
    </source>
</evidence>
<feature type="compositionally biased region" description="Acidic residues" evidence="1">
    <location>
        <begin position="44"/>
        <end position="55"/>
    </location>
</feature>
<dbReference type="Proteomes" id="UP000663879">
    <property type="component" value="Unassembled WGS sequence"/>
</dbReference>
<gene>
    <name evidence="2" type="ORF">OXX778_LOCUS5808</name>
</gene>
<comment type="caution">
    <text evidence="2">The sequence shown here is derived from an EMBL/GenBank/DDBJ whole genome shotgun (WGS) entry which is preliminary data.</text>
</comment>
<reference evidence="2" key="1">
    <citation type="submission" date="2021-02" db="EMBL/GenBank/DDBJ databases">
        <authorList>
            <person name="Nowell W R."/>
        </authorList>
    </citation>
    <scope>NUCLEOTIDE SEQUENCE</scope>
    <source>
        <strain evidence="2">Ploen Becks lab</strain>
    </source>
</reference>